<proteinExistence type="predicted"/>
<feature type="transmembrane region" description="Helical" evidence="7">
    <location>
        <begin position="19"/>
        <end position="37"/>
    </location>
</feature>
<dbReference type="CDD" id="cd07984">
    <property type="entry name" value="LPLAT_LABLAT-like"/>
    <property type="match status" value="1"/>
</dbReference>
<keyword evidence="7" id="KW-1133">Transmembrane helix</keyword>
<protein>
    <submittedName>
        <fullName evidence="8">Lysophospholipid acyltransferase family protein</fullName>
    </submittedName>
</protein>
<evidence type="ECO:0000313" key="8">
    <source>
        <dbReference type="EMBL" id="WOK05322.1"/>
    </source>
</evidence>
<reference evidence="8 9" key="1">
    <citation type="journal article" date="2023" name="Microbiol. Resour. Announc.">
        <title>Complete Genome Sequence of Imperialibacter roseus strain P4T.</title>
        <authorList>
            <person name="Tizabi D.R."/>
            <person name="Bachvaroff T."/>
            <person name="Hill R.T."/>
        </authorList>
    </citation>
    <scope>NUCLEOTIDE SEQUENCE [LARGE SCALE GENOMIC DNA]</scope>
    <source>
        <strain evidence="8 9">P4T</strain>
    </source>
</reference>
<accession>A0ABZ0ILD1</accession>
<dbReference type="GO" id="GO:0016746">
    <property type="term" value="F:acyltransferase activity"/>
    <property type="evidence" value="ECO:0007669"/>
    <property type="project" value="UniProtKB-KW"/>
</dbReference>
<keyword evidence="2" id="KW-1003">Cell membrane</keyword>
<dbReference type="Proteomes" id="UP001302349">
    <property type="component" value="Chromosome"/>
</dbReference>
<keyword evidence="9" id="KW-1185">Reference proteome</keyword>
<evidence type="ECO:0000256" key="3">
    <source>
        <dbReference type="ARBA" id="ARBA00022519"/>
    </source>
</evidence>
<comment type="subcellular location">
    <subcellularLocation>
        <location evidence="1">Cell inner membrane</location>
    </subcellularLocation>
</comment>
<evidence type="ECO:0000256" key="4">
    <source>
        <dbReference type="ARBA" id="ARBA00022679"/>
    </source>
</evidence>
<sequence length="292" mass="34166">MFTLFYHCFIKPVSLLPSWLLYGISDFLSFILFYGGFYRKSIVIKQITASFPEKSPDEVLEITRKFYSHFCDLMVESLMIFSISREEAIRRCTISGEQVFKDLFAENKNIIIAGGHYNNWEMLAVAIDEQIPHQAMALYTPLANKGFDRLMRNSRGKYGLQLYPKKRFWEIFEARDGPLFAAVFGADQFPTKSKNVFWTTFLNQETCVAFGTEKYAVEQDCAVVFGRIIKVKRGCYQMDFELITKDATKEPFGAITKKHVALLEADIKRHPEYWLWTHRRWKRSRPVDQPIH</sequence>
<dbReference type="PANTHER" id="PTHR30606">
    <property type="entry name" value="LIPID A BIOSYNTHESIS LAUROYL ACYLTRANSFERASE"/>
    <property type="match status" value="1"/>
</dbReference>
<dbReference type="InterPro" id="IPR004960">
    <property type="entry name" value="LipA_acyltrans"/>
</dbReference>
<dbReference type="PANTHER" id="PTHR30606:SF10">
    <property type="entry name" value="PHOSPHATIDYLINOSITOL MANNOSIDE ACYLTRANSFERASE"/>
    <property type="match status" value="1"/>
</dbReference>
<gene>
    <name evidence="8" type="ORF">RT717_19770</name>
</gene>
<keyword evidence="3" id="KW-0997">Cell inner membrane</keyword>
<name>A0ABZ0ILD1_9BACT</name>
<evidence type="ECO:0000256" key="7">
    <source>
        <dbReference type="SAM" id="Phobius"/>
    </source>
</evidence>
<dbReference type="RefSeq" id="WP_317488081.1">
    <property type="nucleotide sequence ID" value="NZ_CP136051.1"/>
</dbReference>
<dbReference type="Pfam" id="PF03279">
    <property type="entry name" value="Lip_A_acyltrans"/>
    <property type="match status" value="1"/>
</dbReference>
<evidence type="ECO:0000256" key="6">
    <source>
        <dbReference type="ARBA" id="ARBA00023315"/>
    </source>
</evidence>
<keyword evidence="6 8" id="KW-0012">Acyltransferase</keyword>
<evidence type="ECO:0000256" key="1">
    <source>
        <dbReference type="ARBA" id="ARBA00004533"/>
    </source>
</evidence>
<keyword evidence="7" id="KW-0812">Transmembrane</keyword>
<keyword evidence="4" id="KW-0808">Transferase</keyword>
<dbReference type="EMBL" id="CP136051">
    <property type="protein sequence ID" value="WOK05322.1"/>
    <property type="molecule type" value="Genomic_DNA"/>
</dbReference>
<organism evidence="8 9">
    <name type="scientific">Imperialibacter roseus</name>
    <dbReference type="NCBI Taxonomy" id="1324217"/>
    <lineage>
        <taxon>Bacteria</taxon>
        <taxon>Pseudomonadati</taxon>
        <taxon>Bacteroidota</taxon>
        <taxon>Cytophagia</taxon>
        <taxon>Cytophagales</taxon>
        <taxon>Flammeovirgaceae</taxon>
        <taxon>Imperialibacter</taxon>
    </lineage>
</organism>
<evidence type="ECO:0000256" key="5">
    <source>
        <dbReference type="ARBA" id="ARBA00023136"/>
    </source>
</evidence>
<keyword evidence="5 7" id="KW-0472">Membrane</keyword>
<evidence type="ECO:0000313" key="9">
    <source>
        <dbReference type="Proteomes" id="UP001302349"/>
    </source>
</evidence>
<evidence type="ECO:0000256" key="2">
    <source>
        <dbReference type="ARBA" id="ARBA00022475"/>
    </source>
</evidence>